<dbReference type="SUPFAM" id="SSF143100">
    <property type="entry name" value="TTHA1013/TTHA0281-like"/>
    <property type="match status" value="1"/>
</dbReference>
<protein>
    <submittedName>
        <fullName evidence="1">Antitoxin HicB</fullName>
    </submittedName>
</protein>
<dbReference type="SUPFAM" id="SSF47413">
    <property type="entry name" value="lambda repressor-like DNA-binding domains"/>
    <property type="match status" value="1"/>
</dbReference>
<sequence length="142" mass="15699">MAHYLYPVAIAREGPDYVVTVRDLPPVVTSGPSEEAAREMAADAVQAVVEHAIENELDIAEPSDPLEGEILIGLPAQLAAKLAVYQAWRRSGIRKAELARRMNRNEVEVRRILNPRYGTKLDQLEEAARALGGRLDIRFEAA</sequence>
<accession>A0ABU0JGX0</accession>
<dbReference type="InterPro" id="IPR035069">
    <property type="entry name" value="TTHA1013/TTHA0281-like"/>
</dbReference>
<dbReference type="Proteomes" id="UP001242480">
    <property type="component" value="Unassembled WGS sequence"/>
</dbReference>
<keyword evidence="2" id="KW-1185">Reference proteome</keyword>
<dbReference type="Gene3D" id="1.10.260.40">
    <property type="entry name" value="lambda repressor-like DNA-binding domains"/>
    <property type="match status" value="1"/>
</dbReference>
<evidence type="ECO:0000313" key="2">
    <source>
        <dbReference type="Proteomes" id="UP001242480"/>
    </source>
</evidence>
<dbReference type="RefSeq" id="WP_307280218.1">
    <property type="nucleotide sequence ID" value="NZ_JAUSVX010000013.1"/>
</dbReference>
<reference evidence="1 2" key="1">
    <citation type="submission" date="2023-07" db="EMBL/GenBank/DDBJ databases">
        <title>Genomic Encyclopedia of Type Strains, Phase IV (KMG-IV): sequencing the most valuable type-strain genomes for metagenomic binning, comparative biology and taxonomic classification.</title>
        <authorList>
            <person name="Goeker M."/>
        </authorList>
    </citation>
    <scope>NUCLEOTIDE SEQUENCE [LARGE SCALE GENOMIC DNA]</scope>
    <source>
        <strain evidence="1 2">DSM 19619</strain>
    </source>
</reference>
<comment type="caution">
    <text evidence="1">The sequence shown here is derived from an EMBL/GenBank/DDBJ whole genome shotgun (WGS) entry which is preliminary data.</text>
</comment>
<dbReference type="Gene3D" id="3.30.160.250">
    <property type="match status" value="1"/>
</dbReference>
<dbReference type="InterPro" id="IPR010982">
    <property type="entry name" value="Lambda_DNA-bd_dom_sf"/>
</dbReference>
<proteinExistence type="predicted"/>
<evidence type="ECO:0000313" key="1">
    <source>
        <dbReference type="EMBL" id="MDQ0472830.1"/>
    </source>
</evidence>
<dbReference type="EMBL" id="JAUSVX010000013">
    <property type="protein sequence ID" value="MDQ0472830.1"/>
    <property type="molecule type" value="Genomic_DNA"/>
</dbReference>
<organism evidence="1 2">
    <name type="scientific">Labrys wisconsinensis</name>
    <dbReference type="NCBI Taxonomy" id="425677"/>
    <lineage>
        <taxon>Bacteria</taxon>
        <taxon>Pseudomonadati</taxon>
        <taxon>Pseudomonadota</taxon>
        <taxon>Alphaproteobacteria</taxon>
        <taxon>Hyphomicrobiales</taxon>
        <taxon>Xanthobacteraceae</taxon>
        <taxon>Labrys</taxon>
    </lineage>
</organism>
<name>A0ABU0JGX0_9HYPH</name>
<gene>
    <name evidence="1" type="ORF">QO011_005860</name>
</gene>